<dbReference type="AlphaFoldDB" id="A0A9U8E3R7"/>
<reference evidence="3" key="1">
    <citation type="submission" date="2025-08" db="UniProtKB">
        <authorList>
            <consortium name="RefSeq"/>
        </authorList>
    </citation>
    <scope>IDENTIFICATION</scope>
</reference>
<organism evidence="2 3">
    <name type="scientific">Biomphalaria glabrata</name>
    <name type="common">Bloodfluke planorb</name>
    <name type="synonym">Freshwater snail</name>
    <dbReference type="NCBI Taxonomy" id="6526"/>
    <lineage>
        <taxon>Eukaryota</taxon>
        <taxon>Metazoa</taxon>
        <taxon>Spiralia</taxon>
        <taxon>Lophotrochozoa</taxon>
        <taxon>Mollusca</taxon>
        <taxon>Gastropoda</taxon>
        <taxon>Heterobranchia</taxon>
        <taxon>Euthyneura</taxon>
        <taxon>Panpulmonata</taxon>
        <taxon>Hygrophila</taxon>
        <taxon>Lymnaeoidea</taxon>
        <taxon>Planorbidae</taxon>
        <taxon>Biomphalaria</taxon>
    </lineage>
</organism>
<keyword evidence="2" id="KW-1185">Reference proteome</keyword>
<dbReference type="GO" id="GO:0110078">
    <property type="term" value="C:TTT Hsp90 cochaperone complex"/>
    <property type="evidence" value="ECO:0007669"/>
    <property type="project" value="InterPro"/>
</dbReference>
<accession>A0A9U8E3R7</accession>
<dbReference type="OMA" id="GCAKWCE"/>
<proteinExistence type="inferred from homology"/>
<dbReference type="PANTHER" id="PTHR32226:SF2">
    <property type="entry name" value="TELO2-INTERACTING PROTEIN 2"/>
    <property type="match status" value="1"/>
</dbReference>
<dbReference type="OrthoDB" id="6417021at2759"/>
<dbReference type="GO" id="GO:0005829">
    <property type="term" value="C:cytosol"/>
    <property type="evidence" value="ECO:0007669"/>
    <property type="project" value="TreeGrafter"/>
</dbReference>
<dbReference type="KEGG" id="bgt:106058845"/>
<dbReference type="InterPro" id="IPR016024">
    <property type="entry name" value="ARM-type_fold"/>
</dbReference>
<dbReference type="Pfam" id="PF10521">
    <property type="entry name" value="Tti2"/>
    <property type="match status" value="1"/>
</dbReference>
<comment type="similarity">
    <text evidence="1">Belongs to the TTI2 family.</text>
</comment>
<evidence type="ECO:0000313" key="2">
    <source>
        <dbReference type="Proteomes" id="UP001165740"/>
    </source>
</evidence>
<dbReference type="PANTHER" id="PTHR32226">
    <property type="entry name" value="TELO2-INTERACTING PROTEIN 2"/>
    <property type="match status" value="1"/>
</dbReference>
<name>A0A9U8E3R7_BIOGL</name>
<evidence type="ECO:0000256" key="1">
    <source>
        <dbReference type="ARBA" id="ARBA00034736"/>
    </source>
</evidence>
<protein>
    <submittedName>
        <fullName evidence="3">TELO2-interacting protein 2-like</fullName>
    </submittedName>
</protein>
<sequence>MADPMEVKTLPIENVTLNQLSELQNLLHECLLCSKDEDTIELLRKCALFVENSAITTITQPLVLLLEKICDYAIVPPFVNRDYFSYEKSDFGSYSETTPYVLIFFNSFFHNFKTNCDTSSTEENLWMLAKLIFKLVIVVGGNVNCPLWSSNECAKLSSQLMDTLMSTLKCETTWDLLNLKACYLVDKNEKETLVASFVSFSNEHLSSANWQKNPFLSESFSWIIEQITLPYLSSYINQVMAISLSFLDDFQDVNKIRGLRCLMHLISNTSNEELCWYNRADVIYSSLKHQMYVKDASVLQKLFPCLFTILKIVDKSVDLKYHHDLLDELIRDSLSENLLILRRLYISNVCSLIKQVGVSCICHLSRLLKIVEQFLETEDGEDELARLGALQLLRNVILLAWPRISKHSKLILKVVLKLLVDINGKYYYDGKETCAQSQMNDLALDCLRLLIKVCPDTVVCLQHPDMAKGLHHVANILERLKIDAFPTNMT</sequence>
<dbReference type="SUPFAM" id="SSF48371">
    <property type="entry name" value="ARM repeat"/>
    <property type="match status" value="1"/>
</dbReference>
<evidence type="ECO:0000313" key="3">
    <source>
        <dbReference type="RefSeq" id="XP_013071809.2"/>
    </source>
</evidence>
<dbReference type="GeneID" id="106058845"/>
<gene>
    <name evidence="3" type="primary">LOC106058845</name>
</gene>
<dbReference type="GO" id="GO:0005634">
    <property type="term" value="C:nucleus"/>
    <property type="evidence" value="ECO:0007669"/>
    <property type="project" value="TreeGrafter"/>
</dbReference>
<dbReference type="InterPro" id="IPR018870">
    <property type="entry name" value="Tti2"/>
</dbReference>
<dbReference type="RefSeq" id="XP_013071809.2">
    <property type="nucleotide sequence ID" value="XM_013216355.2"/>
</dbReference>
<dbReference type="Proteomes" id="UP001165740">
    <property type="component" value="Chromosome 6"/>
</dbReference>